<comment type="caution">
    <text evidence="1">The sequence shown here is derived from an EMBL/GenBank/DDBJ whole genome shotgun (WGS) entry which is preliminary data.</text>
</comment>
<keyword evidence="2" id="KW-1185">Reference proteome</keyword>
<reference evidence="1 2" key="1">
    <citation type="submission" date="2020-12" db="EMBL/GenBank/DDBJ databases">
        <title>Metabolic potential, ecology and presence of endohyphal bacteria is reflected in genomic diversity of Mucoromycotina.</title>
        <authorList>
            <person name="Muszewska A."/>
            <person name="Okrasinska A."/>
            <person name="Steczkiewicz K."/>
            <person name="Drgas O."/>
            <person name="Orlowska M."/>
            <person name="Perlinska-Lenart U."/>
            <person name="Aleksandrzak-Piekarczyk T."/>
            <person name="Szatraj K."/>
            <person name="Zielenkiewicz U."/>
            <person name="Pilsyk S."/>
            <person name="Malc E."/>
            <person name="Mieczkowski P."/>
            <person name="Kruszewska J.S."/>
            <person name="Biernat P."/>
            <person name="Pawlowska J."/>
        </authorList>
    </citation>
    <scope>NUCLEOTIDE SEQUENCE [LARGE SCALE GENOMIC DNA]</scope>
    <source>
        <strain evidence="1 2">CBS 142.35</strain>
    </source>
</reference>
<dbReference type="EMBL" id="JAEPRB010000010">
    <property type="protein sequence ID" value="KAG2227131.1"/>
    <property type="molecule type" value="Genomic_DNA"/>
</dbReference>
<gene>
    <name evidence="1" type="ORF">INT45_003861</name>
</gene>
<proteinExistence type="predicted"/>
<organism evidence="1 2">
    <name type="scientific">Circinella minor</name>
    <dbReference type="NCBI Taxonomy" id="1195481"/>
    <lineage>
        <taxon>Eukaryota</taxon>
        <taxon>Fungi</taxon>
        <taxon>Fungi incertae sedis</taxon>
        <taxon>Mucoromycota</taxon>
        <taxon>Mucoromycotina</taxon>
        <taxon>Mucoromycetes</taxon>
        <taxon>Mucorales</taxon>
        <taxon>Lichtheimiaceae</taxon>
        <taxon>Circinella</taxon>
    </lineage>
</organism>
<dbReference type="Proteomes" id="UP000646827">
    <property type="component" value="Unassembled WGS sequence"/>
</dbReference>
<sequence length="187" mass="21854">MYKFSKTKIRRPYISKHLSEEEKDKLTERLLVDPTVTPKAAVQGSNRRTGQTVDSVIEINPILGSFLVMYRSPAIKTYCRFYDLPAVTDVTYKAIEKGYYLCTTGFLQAYQQYTGKNDGVRFLKGCYMHPMQSVQRISSNHNIISYEEADKFRELVYTIRTTKDAEKFCRSCNEVVTRYKNSYKWLQ</sequence>
<dbReference type="OrthoDB" id="2297862at2759"/>
<protein>
    <submittedName>
        <fullName evidence="1">Uncharacterized protein</fullName>
    </submittedName>
</protein>
<accession>A0A8H7SF67</accession>
<dbReference type="AlphaFoldDB" id="A0A8H7SF67"/>
<evidence type="ECO:0000313" key="2">
    <source>
        <dbReference type="Proteomes" id="UP000646827"/>
    </source>
</evidence>
<evidence type="ECO:0000313" key="1">
    <source>
        <dbReference type="EMBL" id="KAG2227131.1"/>
    </source>
</evidence>
<name>A0A8H7SF67_9FUNG</name>